<keyword evidence="1" id="KW-0812">Transmembrane</keyword>
<keyword evidence="1" id="KW-0472">Membrane</keyword>
<reference evidence="2" key="1">
    <citation type="submission" date="2017-02" db="UniProtKB">
        <authorList>
            <consortium name="WormBaseParasite"/>
        </authorList>
    </citation>
    <scope>IDENTIFICATION</scope>
</reference>
<evidence type="ECO:0000313" key="2">
    <source>
        <dbReference type="WBParaSite" id="TASK_0000572201-mRNA-1"/>
    </source>
</evidence>
<organism evidence="2">
    <name type="scientific">Taenia asiatica</name>
    <name type="common">Asian tapeworm</name>
    <dbReference type="NCBI Taxonomy" id="60517"/>
    <lineage>
        <taxon>Eukaryota</taxon>
        <taxon>Metazoa</taxon>
        <taxon>Spiralia</taxon>
        <taxon>Lophotrochozoa</taxon>
        <taxon>Platyhelminthes</taxon>
        <taxon>Cestoda</taxon>
        <taxon>Eucestoda</taxon>
        <taxon>Cyclophyllidea</taxon>
        <taxon>Taeniidae</taxon>
        <taxon>Taenia</taxon>
    </lineage>
</organism>
<dbReference type="WBParaSite" id="TASK_0000572201-mRNA-1">
    <property type="protein sequence ID" value="TASK_0000572201-mRNA-1"/>
    <property type="gene ID" value="TASK_0000572201"/>
</dbReference>
<accession>A0A0R3W6B2</accession>
<keyword evidence="1" id="KW-1133">Transmembrane helix</keyword>
<name>A0A0R3W6B2_TAEAS</name>
<evidence type="ECO:0000256" key="1">
    <source>
        <dbReference type="SAM" id="Phobius"/>
    </source>
</evidence>
<sequence>LIYKKQMMDCNCVVGRCLFCSLFSFVTGRIVITQ</sequence>
<protein>
    <submittedName>
        <fullName evidence="2">Ovule protein</fullName>
    </submittedName>
</protein>
<feature type="transmembrane region" description="Helical" evidence="1">
    <location>
        <begin position="12"/>
        <end position="32"/>
    </location>
</feature>
<dbReference type="AlphaFoldDB" id="A0A0R3W6B2"/>
<proteinExistence type="predicted"/>